<dbReference type="InterPro" id="IPR011006">
    <property type="entry name" value="CheY-like_superfamily"/>
</dbReference>
<dbReference type="CDD" id="cd06170">
    <property type="entry name" value="LuxR_C_like"/>
    <property type="match status" value="1"/>
</dbReference>
<dbReference type="InterPro" id="IPR016032">
    <property type="entry name" value="Sig_transdc_resp-reg_C-effctor"/>
</dbReference>
<dbReference type="Pfam" id="PF00196">
    <property type="entry name" value="GerE"/>
    <property type="match status" value="1"/>
</dbReference>
<dbReference type="SMART" id="SM00448">
    <property type="entry name" value="REC"/>
    <property type="match status" value="1"/>
</dbReference>
<dbReference type="InterPro" id="IPR000792">
    <property type="entry name" value="Tscrpt_reg_LuxR_C"/>
</dbReference>
<evidence type="ECO:0000259" key="6">
    <source>
        <dbReference type="PROSITE" id="PS50110"/>
    </source>
</evidence>
<dbReference type="PROSITE" id="PS50110">
    <property type="entry name" value="RESPONSE_REGULATORY"/>
    <property type="match status" value="1"/>
</dbReference>
<keyword evidence="1" id="KW-0805">Transcription regulation</keyword>
<evidence type="ECO:0000313" key="7">
    <source>
        <dbReference type="EMBL" id="MFC7436174.1"/>
    </source>
</evidence>
<dbReference type="RefSeq" id="WP_382259622.1">
    <property type="nucleotide sequence ID" value="NZ_JBHTBX010000014.1"/>
</dbReference>
<dbReference type="InterPro" id="IPR001789">
    <property type="entry name" value="Sig_transdc_resp-reg_receiver"/>
</dbReference>
<sequence>MNTLTHDDLVVTGTSRNAPAQIPVSGGQSWQGPASVWPDFLVGQPDQPVRVLLVDDDPHIRHVIAQELLADKRIHLVAQAGGFKEGRRRVAQQDFDVLLVDLNLGDGSGFELIEQVKSLRPMAEVVVISAIEDERHALHAFELGATGYLIKNSWFGSFSQAVLQVVNGGASITPNLARRLLHRLEGRPSDEPARTSKERLSDREREVLRMVAAGYTSGEIGVRLDISMQTVNAHVRNIYRKLRVRTRAQAVSCATERGLI</sequence>
<evidence type="ECO:0000256" key="4">
    <source>
        <dbReference type="PROSITE-ProRule" id="PRU00169"/>
    </source>
</evidence>
<gene>
    <name evidence="7" type="ORF">ACFQNJ_16830</name>
</gene>
<dbReference type="InterPro" id="IPR036388">
    <property type="entry name" value="WH-like_DNA-bd_sf"/>
</dbReference>
<keyword evidence="4" id="KW-0597">Phosphoprotein</keyword>
<dbReference type="PRINTS" id="PR00038">
    <property type="entry name" value="HTHLUXR"/>
</dbReference>
<dbReference type="SUPFAM" id="SSF52172">
    <property type="entry name" value="CheY-like"/>
    <property type="match status" value="1"/>
</dbReference>
<dbReference type="Gene3D" id="1.10.10.10">
    <property type="entry name" value="Winged helix-like DNA-binding domain superfamily/Winged helix DNA-binding domain"/>
    <property type="match status" value="1"/>
</dbReference>
<dbReference type="InterPro" id="IPR039420">
    <property type="entry name" value="WalR-like"/>
</dbReference>
<proteinExistence type="predicted"/>
<evidence type="ECO:0000256" key="2">
    <source>
        <dbReference type="ARBA" id="ARBA00023125"/>
    </source>
</evidence>
<organism evidence="7 8">
    <name type="scientific">Hydrogenophaga bisanensis</name>
    <dbReference type="NCBI Taxonomy" id="439611"/>
    <lineage>
        <taxon>Bacteria</taxon>
        <taxon>Pseudomonadati</taxon>
        <taxon>Pseudomonadota</taxon>
        <taxon>Betaproteobacteria</taxon>
        <taxon>Burkholderiales</taxon>
        <taxon>Comamonadaceae</taxon>
        <taxon>Hydrogenophaga</taxon>
    </lineage>
</organism>
<dbReference type="PANTHER" id="PTHR43214:SF41">
    <property type="entry name" value="NITRATE_NITRITE RESPONSE REGULATOR PROTEIN NARP"/>
    <property type="match status" value="1"/>
</dbReference>
<evidence type="ECO:0000256" key="3">
    <source>
        <dbReference type="ARBA" id="ARBA00023163"/>
    </source>
</evidence>
<dbReference type="Proteomes" id="UP001596495">
    <property type="component" value="Unassembled WGS sequence"/>
</dbReference>
<keyword evidence="8" id="KW-1185">Reference proteome</keyword>
<protein>
    <submittedName>
        <fullName evidence="7">LuxR C-terminal-related transcriptional regulator</fullName>
    </submittedName>
</protein>
<comment type="caution">
    <text evidence="7">The sequence shown here is derived from an EMBL/GenBank/DDBJ whole genome shotgun (WGS) entry which is preliminary data.</text>
</comment>
<dbReference type="PROSITE" id="PS50043">
    <property type="entry name" value="HTH_LUXR_2"/>
    <property type="match status" value="1"/>
</dbReference>
<evidence type="ECO:0000256" key="1">
    <source>
        <dbReference type="ARBA" id="ARBA00023015"/>
    </source>
</evidence>
<name>A0ABW2RDP2_9BURK</name>
<evidence type="ECO:0000259" key="5">
    <source>
        <dbReference type="PROSITE" id="PS50043"/>
    </source>
</evidence>
<dbReference type="PROSITE" id="PS00622">
    <property type="entry name" value="HTH_LUXR_1"/>
    <property type="match status" value="1"/>
</dbReference>
<dbReference type="Gene3D" id="3.40.50.2300">
    <property type="match status" value="1"/>
</dbReference>
<feature type="modified residue" description="4-aspartylphosphate" evidence="4">
    <location>
        <position position="101"/>
    </location>
</feature>
<evidence type="ECO:0000313" key="8">
    <source>
        <dbReference type="Proteomes" id="UP001596495"/>
    </source>
</evidence>
<dbReference type="Pfam" id="PF00072">
    <property type="entry name" value="Response_reg"/>
    <property type="match status" value="1"/>
</dbReference>
<dbReference type="SMART" id="SM00421">
    <property type="entry name" value="HTH_LUXR"/>
    <property type="match status" value="1"/>
</dbReference>
<feature type="domain" description="HTH luxR-type" evidence="5">
    <location>
        <begin position="193"/>
        <end position="258"/>
    </location>
</feature>
<feature type="domain" description="Response regulatory" evidence="6">
    <location>
        <begin position="50"/>
        <end position="166"/>
    </location>
</feature>
<dbReference type="PANTHER" id="PTHR43214">
    <property type="entry name" value="TWO-COMPONENT RESPONSE REGULATOR"/>
    <property type="match status" value="1"/>
</dbReference>
<accession>A0ABW2RDP2</accession>
<dbReference type="EMBL" id="JBHTBX010000014">
    <property type="protein sequence ID" value="MFC7436174.1"/>
    <property type="molecule type" value="Genomic_DNA"/>
</dbReference>
<dbReference type="CDD" id="cd00156">
    <property type="entry name" value="REC"/>
    <property type="match status" value="1"/>
</dbReference>
<dbReference type="SUPFAM" id="SSF46894">
    <property type="entry name" value="C-terminal effector domain of the bipartite response regulators"/>
    <property type="match status" value="1"/>
</dbReference>
<reference evidence="8" key="1">
    <citation type="journal article" date="2019" name="Int. J. Syst. Evol. Microbiol.">
        <title>The Global Catalogue of Microorganisms (GCM) 10K type strain sequencing project: providing services to taxonomists for standard genome sequencing and annotation.</title>
        <authorList>
            <consortium name="The Broad Institute Genomics Platform"/>
            <consortium name="The Broad Institute Genome Sequencing Center for Infectious Disease"/>
            <person name="Wu L."/>
            <person name="Ma J."/>
        </authorList>
    </citation>
    <scope>NUCLEOTIDE SEQUENCE [LARGE SCALE GENOMIC DNA]</scope>
    <source>
        <strain evidence="8">CCUG 54518</strain>
    </source>
</reference>
<keyword evidence="3" id="KW-0804">Transcription</keyword>
<keyword evidence="2" id="KW-0238">DNA-binding</keyword>